<dbReference type="FunFam" id="1.20.1070.10:FF:000160">
    <property type="entry name" value="Related to Opsin-1"/>
    <property type="match status" value="1"/>
</dbReference>
<dbReference type="InterPro" id="IPR001425">
    <property type="entry name" value="Arc/bac/fun_rhodopsins"/>
</dbReference>
<dbReference type="PANTHER" id="PTHR28286:SF2">
    <property type="entry name" value="BACTERIORHODOPSIN _OPSIN, NOPA (EUROFUNG)"/>
    <property type="match status" value="1"/>
</dbReference>
<evidence type="ECO:0000256" key="11">
    <source>
        <dbReference type="SAM" id="Phobius"/>
    </source>
</evidence>
<gene>
    <name evidence="12" type="ORF">LTR62_006789</name>
</gene>
<dbReference type="GO" id="GO:0009881">
    <property type="term" value="F:photoreceptor activity"/>
    <property type="evidence" value="ECO:0007669"/>
    <property type="project" value="UniProtKB-KW"/>
</dbReference>
<dbReference type="PANTHER" id="PTHR28286">
    <property type="match status" value="1"/>
</dbReference>
<dbReference type="InterPro" id="IPR018229">
    <property type="entry name" value="Rhodopsin_retinal_BS"/>
</dbReference>
<dbReference type="PROSITE" id="PS00950">
    <property type="entry name" value="BACTERIAL_OPSIN_1"/>
    <property type="match status" value="1"/>
</dbReference>
<sequence length="304" mass="33243">MIVDPVQAMATVSLPFATSSVSAIPTVVPTLPEYQTSTETGNRTLWVVMVIMLVASIVFTGMAWNIPVSKRLYHIVTTMITIFATLSYFAMAAGHGIGYHHVVERESHKHVPDTTKDVYRQVYWARYVDWSLTTPLLLLDLCLLAGLNGGNIFIAIVADVIMILTGLFAAFGSEDTAQKWGWYAIACIAYLVVIWQLAYHGRATAMAKGGKVGKFFAAIGGFTLVIWTVYPIIWGIADGSRNMNVDQEIIAYAVLDVLAKPIFGAWLLFTHQSMPETNIDIGGFWSEGLKGEGAIRVGDDDDGA</sequence>
<evidence type="ECO:0000256" key="6">
    <source>
        <dbReference type="ARBA" id="ARBA00022925"/>
    </source>
</evidence>
<dbReference type="GO" id="GO:0005886">
    <property type="term" value="C:plasma membrane"/>
    <property type="evidence" value="ECO:0007669"/>
    <property type="project" value="TreeGrafter"/>
</dbReference>
<proteinExistence type="inferred from homology"/>
<evidence type="ECO:0000256" key="1">
    <source>
        <dbReference type="ARBA" id="ARBA00004141"/>
    </source>
</evidence>
<dbReference type="CDD" id="cd15028">
    <property type="entry name" value="7tm_Opsin-1_euk"/>
    <property type="match status" value="1"/>
</dbReference>
<feature type="transmembrane region" description="Helical" evidence="11">
    <location>
        <begin position="72"/>
        <end position="91"/>
    </location>
</feature>
<evidence type="ECO:0000256" key="7">
    <source>
        <dbReference type="ARBA" id="ARBA00022989"/>
    </source>
</evidence>
<keyword evidence="4" id="KW-0716">Sensory transduction</keyword>
<evidence type="ECO:0000256" key="4">
    <source>
        <dbReference type="ARBA" id="ARBA00022606"/>
    </source>
</evidence>
<feature type="transmembrane region" description="Helical" evidence="11">
    <location>
        <begin position="249"/>
        <end position="269"/>
    </location>
</feature>
<dbReference type="SUPFAM" id="SSF81321">
    <property type="entry name" value="Family A G protein-coupled receptor-like"/>
    <property type="match status" value="1"/>
</dbReference>
<dbReference type="GO" id="GO:0007602">
    <property type="term" value="P:phototransduction"/>
    <property type="evidence" value="ECO:0007669"/>
    <property type="project" value="UniProtKB-KW"/>
</dbReference>
<name>A0AAN7TBR8_9PEZI</name>
<dbReference type="Gene3D" id="1.20.1070.10">
    <property type="entry name" value="Rhodopsin 7-helix transmembrane proteins"/>
    <property type="match status" value="1"/>
</dbReference>
<feature type="transmembrane region" description="Helical" evidence="11">
    <location>
        <begin position="47"/>
        <end position="65"/>
    </location>
</feature>
<keyword evidence="7 11" id="KW-1133">Transmembrane helix</keyword>
<keyword evidence="5 11" id="KW-0812">Transmembrane</keyword>
<dbReference type="SMART" id="SM01021">
    <property type="entry name" value="Bac_rhodopsin"/>
    <property type="match status" value="1"/>
</dbReference>
<evidence type="ECO:0000256" key="9">
    <source>
        <dbReference type="ARBA" id="ARBA00023136"/>
    </source>
</evidence>
<protein>
    <recommendedName>
        <fullName evidence="14">Opsin-1</fullName>
    </recommendedName>
</protein>
<dbReference type="AlphaFoldDB" id="A0AAN7TBR8"/>
<dbReference type="PROSITE" id="PS00327">
    <property type="entry name" value="BACTERIAL_OPSIN_RET"/>
    <property type="match status" value="1"/>
</dbReference>
<keyword evidence="3" id="KW-0600">Photoreceptor protein</keyword>
<evidence type="ECO:0000256" key="5">
    <source>
        <dbReference type="ARBA" id="ARBA00022692"/>
    </source>
</evidence>
<comment type="subcellular location">
    <subcellularLocation>
        <location evidence="1">Membrane</location>
        <topology evidence="1">Multi-pass membrane protein</topology>
    </subcellularLocation>
</comment>
<keyword evidence="6" id="KW-0681">Retinal protein</keyword>
<evidence type="ECO:0000313" key="13">
    <source>
        <dbReference type="Proteomes" id="UP001310890"/>
    </source>
</evidence>
<keyword evidence="8" id="KW-0157">Chromophore</keyword>
<comment type="similarity">
    <text evidence="2">Belongs to the archaeal/bacterial/fungal opsin family.</text>
</comment>
<organism evidence="12 13">
    <name type="scientific">Meristemomyces frigidus</name>
    <dbReference type="NCBI Taxonomy" id="1508187"/>
    <lineage>
        <taxon>Eukaryota</taxon>
        <taxon>Fungi</taxon>
        <taxon>Dikarya</taxon>
        <taxon>Ascomycota</taxon>
        <taxon>Pezizomycotina</taxon>
        <taxon>Dothideomycetes</taxon>
        <taxon>Dothideomycetidae</taxon>
        <taxon>Mycosphaerellales</taxon>
        <taxon>Teratosphaeriaceae</taxon>
        <taxon>Meristemomyces</taxon>
    </lineage>
</organism>
<evidence type="ECO:0008006" key="14">
    <source>
        <dbReference type="Google" id="ProtNLM"/>
    </source>
</evidence>
<keyword evidence="10" id="KW-0675">Receptor</keyword>
<evidence type="ECO:0000313" key="12">
    <source>
        <dbReference type="EMBL" id="KAK5109667.1"/>
    </source>
</evidence>
<dbReference type="GO" id="GO:0005216">
    <property type="term" value="F:monoatomic ion channel activity"/>
    <property type="evidence" value="ECO:0007669"/>
    <property type="project" value="InterPro"/>
</dbReference>
<keyword evidence="9 11" id="KW-0472">Membrane</keyword>
<dbReference type="Proteomes" id="UP001310890">
    <property type="component" value="Unassembled WGS sequence"/>
</dbReference>
<feature type="transmembrane region" description="Helical" evidence="11">
    <location>
        <begin position="212"/>
        <end position="237"/>
    </location>
</feature>
<evidence type="ECO:0000256" key="8">
    <source>
        <dbReference type="ARBA" id="ARBA00022991"/>
    </source>
</evidence>
<evidence type="ECO:0000256" key="2">
    <source>
        <dbReference type="ARBA" id="ARBA00008130"/>
    </source>
</evidence>
<dbReference type="EMBL" id="JAVRRL010000060">
    <property type="protein sequence ID" value="KAK5109667.1"/>
    <property type="molecule type" value="Genomic_DNA"/>
</dbReference>
<accession>A0AAN7TBR8</accession>
<evidence type="ECO:0000256" key="3">
    <source>
        <dbReference type="ARBA" id="ARBA00022543"/>
    </source>
</evidence>
<comment type="caution">
    <text evidence="12">The sequence shown here is derived from an EMBL/GenBank/DDBJ whole genome shotgun (WGS) entry which is preliminary data.</text>
</comment>
<dbReference type="Pfam" id="PF01036">
    <property type="entry name" value="Bac_rhodopsin"/>
    <property type="match status" value="1"/>
</dbReference>
<evidence type="ECO:0000256" key="10">
    <source>
        <dbReference type="ARBA" id="ARBA00023170"/>
    </source>
</evidence>
<feature type="transmembrane region" description="Helical" evidence="11">
    <location>
        <begin position="152"/>
        <end position="170"/>
    </location>
</feature>
<feature type="transmembrane region" description="Helical" evidence="11">
    <location>
        <begin position="182"/>
        <end position="200"/>
    </location>
</feature>
<reference evidence="12" key="1">
    <citation type="submission" date="2023-08" db="EMBL/GenBank/DDBJ databases">
        <title>Black Yeasts Isolated from many extreme environments.</title>
        <authorList>
            <person name="Coleine C."/>
            <person name="Stajich J.E."/>
            <person name="Selbmann L."/>
        </authorList>
    </citation>
    <scope>NUCLEOTIDE SEQUENCE</scope>
    <source>
        <strain evidence="12">CCFEE 5401</strain>
    </source>
</reference>
<dbReference type="GO" id="GO:0005783">
    <property type="term" value="C:endoplasmic reticulum"/>
    <property type="evidence" value="ECO:0007669"/>
    <property type="project" value="TreeGrafter"/>
</dbReference>
<dbReference type="PRINTS" id="PR00251">
    <property type="entry name" value="BACTRLOPSIN"/>
</dbReference>